<dbReference type="Pfam" id="PF17766">
    <property type="entry name" value="fn3_6"/>
    <property type="match status" value="1"/>
</dbReference>
<protein>
    <submittedName>
        <fullName evidence="4">Subtilisin-like protease, fibronectin type-III domain</fullName>
    </submittedName>
</protein>
<dbReference type="InterPro" id="IPR045051">
    <property type="entry name" value="SBT"/>
</dbReference>
<reference evidence="4 5" key="1">
    <citation type="submission" date="2023-12" db="EMBL/GenBank/DDBJ databases">
        <title>A high-quality genome assembly for Dillenia turbinata (Dilleniales).</title>
        <authorList>
            <person name="Chanderbali A."/>
        </authorList>
    </citation>
    <scope>NUCLEOTIDE SEQUENCE [LARGE SCALE GENOMIC DNA]</scope>
    <source>
        <strain evidence="4">LSX21</strain>
        <tissue evidence="4">Leaf</tissue>
    </source>
</reference>
<dbReference type="Proteomes" id="UP001370490">
    <property type="component" value="Unassembled WGS sequence"/>
</dbReference>
<proteinExistence type="inferred from homology"/>
<keyword evidence="2" id="KW-0732">Signal</keyword>
<dbReference type="CDD" id="cd02120">
    <property type="entry name" value="PA_subtilisin_like"/>
    <property type="match status" value="1"/>
</dbReference>
<sequence>MGPPPAKWKGACTGQNFTCNKWDKTESYLNDGTAINTFDLNGTSYPLIWGGDAVNYSIGANSEIASYCWWGALSSTQVQGKIVLCDGVDEGSGILVANGVGAIWSYSFLNDVSFSWDIPTTIVSSEDGQRILDYIKTSENPIATILVGETPKDVMAPSVVSFSSRGPSLITPDILKIGRAWDLNYPSFSLAIEDGKPIMGAFPRTVTNVGSANSTYTATVTHPALCTVNVEPSTLTFSALGEKQSFTVTVVGPKDISVSNLPITSGAIVWSDGTYTVRTPIVLYTILPGSTYGSYSMPAKKANFFGSPQNQKNGHGFLGRN</sequence>
<evidence type="ECO:0000256" key="2">
    <source>
        <dbReference type="ARBA" id="ARBA00022729"/>
    </source>
</evidence>
<dbReference type="Gene3D" id="3.50.30.30">
    <property type="match status" value="1"/>
</dbReference>
<feature type="domain" description="Subtilisin-like protease fibronectin type-III" evidence="3">
    <location>
        <begin position="182"/>
        <end position="282"/>
    </location>
</feature>
<organism evidence="4 5">
    <name type="scientific">Dillenia turbinata</name>
    <dbReference type="NCBI Taxonomy" id="194707"/>
    <lineage>
        <taxon>Eukaryota</taxon>
        <taxon>Viridiplantae</taxon>
        <taxon>Streptophyta</taxon>
        <taxon>Embryophyta</taxon>
        <taxon>Tracheophyta</taxon>
        <taxon>Spermatophyta</taxon>
        <taxon>Magnoliopsida</taxon>
        <taxon>eudicotyledons</taxon>
        <taxon>Gunneridae</taxon>
        <taxon>Pentapetalae</taxon>
        <taxon>Dilleniales</taxon>
        <taxon>Dilleniaceae</taxon>
        <taxon>Dillenia</taxon>
    </lineage>
</organism>
<gene>
    <name evidence="4" type="ORF">RJ641_035479</name>
</gene>
<dbReference type="InterPro" id="IPR041469">
    <property type="entry name" value="Subtilisin-like_FN3"/>
</dbReference>
<dbReference type="AlphaFoldDB" id="A0AAN8ZCD5"/>
<dbReference type="EMBL" id="JBAMMX010000008">
    <property type="protein sequence ID" value="KAK6935324.1"/>
    <property type="molecule type" value="Genomic_DNA"/>
</dbReference>
<evidence type="ECO:0000259" key="3">
    <source>
        <dbReference type="Pfam" id="PF17766"/>
    </source>
</evidence>
<keyword evidence="5" id="KW-1185">Reference proteome</keyword>
<keyword evidence="4" id="KW-0378">Hydrolase</keyword>
<dbReference type="GO" id="GO:0008233">
    <property type="term" value="F:peptidase activity"/>
    <property type="evidence" value="ECO:0007669"/>
    <property type="project" value="UniProtKB-KW"/>
</dbReference>
<dbReference type="GO" id="GO:0006508">
    <property type="term" value="P:proteolysis"/>
    <property type="evidence" value="ECO:0007669"/>
    <property type="project" value="UniProtKB-KW"/>
</dbReference>
<comment type="similarity">
    <text evidence="1">Belongs to the peptidase S8 family.</text>
</comment>
<comment type="caution">
    <text evidence="4">The sequence shown here is derived from an EMBL/GenBank/DDBJ whole genome shotgun (WGS) entry which is preliminary data.</text>
</comment>
<accession>A0AAN8ZCD5</accession>
<evidence type="ECO:0000313" key="5">
    <source>
        <dbReference type="Proteomes" id="UP001370490"/>
    </source>
</evidence>
<dbReference type="Gene3D" id="2.60.40.2310">
    <property type="match status" value="1"/>
</dbReference>
<name>A0AAN8ZCD5_9MAGN</name>
<keyword evidence="4" id="KW-0645">Protease</keyword>
<evidence type="ECO:0000256" key="1">
    <source>
        <dbReference type="ARBA" id="ARBA00011073"/>
    </source>
</evidence>
<dbReference type="PANTHER" id="PTHR10795">
    <property type="entry name" value="PROPROTEIN CONVERTASE SUBTILISIN/KEXIN"/>
    <property type="match status" value="1"/>
</dbReference>
<evidence type="ECO:0000313" key="4">
    <source>
        <dbReference type="EMBL" id="KAK6935324.1"/>
    </source>
</evidence>